<dbReference type="KEGG" id="nsr:NS506_05255"/>
<reference evidence="1 4" key="3">
    <citation type="submission" date="2016-10" db="EMBL/GenBank/DDBJ databases">
        <title>Genome sequence of Nocardia seriolae strain EM150506, isolated from Anguila japonica.</title>
        <authorList>
            <person name="Han H.-J."/>
        </authorList>
    </citation>
    <scope>NUCLEOTIDE SEQUENCE [LARGE SCALE GENOMIC DNA]</scope>
    <source>
        <strain evidence="1 4">EM150506</strain>
    </source>
</reference>
<dbReference type="GeneID" id="93374378"/>
<name>A0A0B8NAD5_9NOCA</name>
<sequence length="100" mass="11360">MAIEWYWALAPMLARTGVDPDDVFDFVDAWMKGNRQVWLRPAVDPTTGLMSLVIWGRADDGTPLAVFARRVGRDIEVYNAEYLAADQAAELEKWEATRND</sequence>
<dbReference type="EMBL" id="CP017839">
    <property type="protein sequence ID" value="APA99301.1"/>
    <property type="molecule type" value="Genomic_DNA"/>
</dbReference>
<organism evidence="2 3">
    <name type="scientific">Nocardia seriolae</name>
    <dbReference type="NCBI Taxonomy" id="37332"/>
    <lineage>
        <taxon>Bacteria</taxon>
        <taxon>Bacillati</taxon>
        <taxon>Actinomycetota</taxon>
        <taxon>Actinomycetes</taxon>
        <taxon>Mycobacteriales</taxon>
        <taxon>Nocardiaceae</taxon>
        <taxon>Nocardia</taxon>
    </lineage>
</organism>
<gene>
    <name evidence="1" type="ORF">NS506_05255</name>
    <name evidence="2" type="ORF">NSK11_contig00094-0038</name>
</gene>
<proteinExistence type="predicted"/>
<dbReference type="RefSeq" id="WP_033089449.1">
    <property type="nucleotide sequence ID" value="NZ_AP017900.1"/>
</dbReference>
<dbReference type="Proteomes" id="UP000180166">
    <property type="component" value="Chromosome"/>
</dbReference>
<keyword evidence="3" id="KW-1185">Reference proteome</keyword>
<dbReference type="AlphaFoldDB" id="A0A0B8NAD5"/>
<evidence type="ECO:0000313" key="1">
    <source>
        <dbReference type="EMBL" id="APA99301.1"/>
    </source>
</evidence>
<dbReference type="Proteomes" id="UP000037179">
    <property type="component" value="Unassembled WGS sequence"/>
</dbReference>
<accession>A0A0B8NAD5</accession>
<evidence type="ECO:0000313" key="4">
    <source>
        <dbReference type="Proteomes" id="UP000180166"/>
    </source>
</evidence>
<reference evidence="2 3" key="2">
    <citation type="journal article" date="2016" name="Genome Announc.">
        <title>Draft Genome Sequence of Erythromycin- and Oxytetracycline-Sensitive Nocardia seriolae Strain U-1 (NBRC 110359).</title>
        <authorList>
            <person name="Imajoh M."/>
            <person name="Sukeda M."/>
            <person name="Shimizu M."/>
            <person name="Yamane J."/>
            <person name="Ohnishi K."/>
            <person name="Oshima S."/>
        </authorList>
    </citation>
    <scope>NUCLEOTIDE SEQUENCE [LARGE SCALE GENOMIC DNA]</scope>
    <source>
        <strain evidence="2 3">U-1</strain>
    </source>
</reference>
<evidence type="ECO:0000313" key="3">
    <source>
        <dbReference type="Proteomes" id="UP000037179"/>
    </source>
</evidence>
<dbReference type="OrthoDB" id="4554604at2"/>
<reference evidence="3" key="1">
    <citation type="submission" date="2015-07" db="EMBL/GenBank/DDBJ databases">
        <title>Nocardia seriolae U-1 whole genome shotgun sequence.</title>
        <authorList>
            <person name="Imajoh M."/>
            <person name="Fukumoto Y."/>
            <person name="Sukeda M."/>
            <person name="Yamane J."/>
            <person name="Yamasaki K."/>
            <person name="Shimizu M."/>
            <person name="Ohnishi K."/>
            <person name="Oshima S."/>
        </authorList>
    </citation>
    <scope>NUCLEOTIDE SEQUENCE [LARGE SCALE GENOMIC DNA]</scope>
    <source>
        <strain evidence="3">U-1</strain>
    </source>
</reference>
<dbReference type="EMBL" id="BBYQ01000094">
    <property type="protein sequence ID" value="GAP30808.1"/>
    <property type="molecule type" value="Genomic_DNA"/>
</dbReference>
<protein>
    <submittedName>
        <fullName evidence="2">Uncharacterized protein</fullName>
    </submittedName>
</protein>
<evidence type="ECO:0000313" key="2">
    <source>
        <dbReference type="EMBL" id="GAP30808.1"/>
    </source>
</evidence>